<organism evidence="10 11">
    <name type="scientific">Stieleria varia</name>
    <dbReference type="NCBI Taxonomy" id="2528005"/>
    <lineage>
        <taxon>Bacteria</taxon>
        <taxon>Pseudomonadati</taxon>
        <taxon>Planctomycetota</taxon>
        <taxon>Planctomycetia</taxon>
        <taxon>Pirellulales</taxon>
        <taxon>Pirellulaceae</taxon>
        <taxon>Stieleria</taxon>
    </lineage>
</organism>
<dbReference type="InterPro" id="IPR008271">
    <property type="entry name" value="Ser/Thr_kinase_AS"/>
</dbReference>
<keyword evidence="8" id="KW-0812">Transmembrane</keyword>
<protein>
    <recommendedName>
        <fullName evidence="1">non-specific serine/threonine protein kinase</fullName>
        <ecNumber evidence="1">2.7.11.1</ecNumber>
    </recommendedName>
</protein>
<dbReference type="Pfam" id="PF00069">
    <property type="entry name" value="Pkinase"/>
    <property type="match status" value="1"/>
</dbReference>
<dbReference type="SUPFAM" id="SSF56112">
    <property type="entry name" value="Protein kinase-like (PK-like)"/>
    <property type="match status" value="1"/>
</dbReference>
<dbReference type="OrthoDB" id="6111975at2"/>
<dbReference type="AlphaFoldDB" id="A0A5C6AXH2"/>
<evidence type="ECO:0000313" key="11">
    <source>
        <dbReference type="Proteomes" id="UP000320176"/>
    </source>
</evidence>
<dbReference type="EMBL" id="SJPN01000003">
    <property type="protein sequence ID" value="TWU04705.1"/>
    <property type="molecule type" value="Genomic_DNA"/>
</dbReference>
<keyword evidence="11" id="KW-1185">Reference proteome</keyword>
<dbReference type="EC" id="2.7.11.1" evidence="1"/>
<feature type="compositionally biased region" description="Polar residues" evidence="7">
    <location>
        <begin position="469"/>
        <end position="491"/>
    </location>
</feature>
<evidence type="ECO:0000256" key="6">
    <source>
        <dbReference type="ARBA" id="ARBA00022840"/>
    </source>
</evidence>
<sequence>MNQDSRDKSFVESIDPDGVADLDAVTIAPMSAPIERAAAENDSKLALPERGTVIDQYEIVGEVARGAMGVVFRAKHAALGRDVAIKMMLAGDDVSAEYRERFANEARAAAALDHPGIVPVFSVGQWHQRPYFAMALVDGESLAERLRDGPLTSAEAARIAKELTDAIGHAHEHQIIHRDLKPANILIDRTHSVRVTDFGVSKLIGGGSEVTQQGELIGTPHYMPPEQAGGSTQSIGPAADVYSIGAVLYAMVTGRPPFQAASPVDVVMQVISREPVPPSALNASVPADLEVITLKCLSKSVADRYASADELSEDLRRFIAGEPILAKPPGWIRQARMMLRTHVLFASVSGSAAMLLVLMTAAVLVALFRARNDVLELQDQLDRATLLLTTERRLTSKYISASTDRPNELAEFEINRLATSASGLQDSKPELSIQLALAAIDLAGQRGLAPPAEMIDLLRERLRAGFSGAASSDANSDTNPTTAAPSDSLPETTDELVQMAKQRWGTPLSETERQLYGIQYLAPEED</sequence>
<evidence type="ECO:0000256" key="4">
    <source>
        <dbReference type="ARBA" id="ARBA00022741"/>
    </source>
</evidence>
<evidence type="ECO:0000256" key="7">
    <source>
        <dbReference type="SAM" id="MobiDB-lite"/>
    </source>
</evidence>
<keyword evidence="8" id="KW-1133">Transmembrane helix</keyword>
<evidence type="ECO:0000256" key="1">
    <source>
        <dbReference type="ARBA" id="ARBA00012513"/>
    </source>
</evidence>
<reference evidence="10 11" key="1">
    <citation type="submission" date="2019-02" db="EMBL/GenBank/DDBJ databases">
        <title>Deep-cultivation of Planctomycetes and their phenomic and genomic characterization uncovers novel biology.</title>
        <authorList>
            <person name="Wiegand S."/>
            <person name="Jogler M."/>
            <person name="Boedeker C."/>
            <person name="Pinto D."/>
            <person name="Vollmers J."/>
            <person name="Rivas-Marin E."/>
            <person name="Kohn T."/>
            <person name="Peeters S.H."/>
            <person name="Heuer A."/>
            <person name="Rast P."/>
            <person name="Oberbeckmann S."/>
            <person name="Bunk B."/>
            <person name="Jeske O."/>
            <person name="Meyerdierks A."/>
            <person name="Storesund J.E."/>
            <person name="Kallscheuer N."/>
            <person name="Luecker S."/>
            <person name="Lage O.M."/>
            <person name="Pohl T."/>
            <person name="Merkel B.J."/>
            <person name="Hornburger P."/>
            <person name="Mueller R.-W."/>
            <person name="Bruemmer F."/>
            <person name="Labrenz M."/>
            <person name="Spormann A.M."/>
            <person name="Op Den Camp H."/>
            <person name="Overmann J."/>
            <person name="Amann R."/>
            <person name="Jetten M.S.M."/>
            <person name="Mascher T."/>
            <person name="Medema M.H."/>
            <person name="Devos D.P."/>
            <person name="Kaster A.-K."/>
            <person name="Ovreas L."/>
            <person name="Rohde M."/>
            <person name="Galperin M.Y."/>
            <person name="Jogler C."/>
        </authorList>
    </citation>
    <scope>NUCLEOTIDE SEQUENCE [LARGE SCALE GENOMIC DNA]</scope>
    <source>
        <strain evidence="10 11">Pla52n</strain>
    </source>
</reference>
<evidence type="ECO:0000259" key="9">
    <source>
        <dbReference type="PROSITE" id="PS50011"/>
    </source>
</evidence>
<evidence type="ECO:0000256" key="8">
    <source>
        <dbReference type="SAM" id="Phobius"/>
    </source>
</evidence>
<dbReference type="PANTHER" id="PTHR43289:SF6">
    <property type="entry name" value="SERINE_THREONINE-PROTEIN KINASE NEKL-3"/>
    <property type="match status" value="1"/>
</dbReference>
<evidence type="ECO:0000256" key="2">
    <source>
        <dbReference type="ARBA" id="ARBA00022527"/>
    </source>
</evidence>
<proteinExistence type="predicted"/>
<dbReference type="RefSeq" id="WP_146520076.1">
    <property type="nucleotide sequence ID" value="NZ_CP151726.1"/>
</dbReference>
<keyword evidence="8" id="KW-0472">Membrane</keyword>
<evidence type="ECO:0000256" key="3">
    <source>
        <dbReference type="ARBA" id="ARBA00022679"/>
    </source>
</evidence>
<feature type="domain" description="Protein kinase" evidence="9">
    <location>
        <begin position="57"/>
        <end position="319"/>
    </location>
</feature>
<dbReference type="PANTHER" id="PTHR43289">
    <property type="entry name" value="MITOGEN-ACTIVATED PROTEIN KINASE KINASE KINASE 20-RELATED"/>
    <property type="match status" value="1"/>
</dbReference>
<keyword evidence="4" id="KW-0547">Nucleotide-binding</keyword>
<feature type="region of interest" description="Disordered" evidence="7">
    <location>
        <begin position="468"/>
        <end position="492"/>
    </location>
</feature>
<dbReference type="PROSITE" id="PS50011">
    <property type="entry name" value="PROTEIN_KINASE_DOM"/>
    <property type="match status" value="1"/>
</dbReference>
<dbReference type="Gene3D" id="3.30.200.20">
    <property type="entry name" value="Phosphorylase Kinase, domain 1"/>
    <property type="match status" value="1"/>
</dbReference>
<keyword evidence="2" id="KW-0723">Serine/threonine-protein kinase</keyword>
<feature type="transmembrane region" description="Helical" evidence="8">
    <location>
        <begin position="343"/>
        <end position="368"/>
    </location>
</feature>
<gene>
    <name evidence="10" type="primary">pknB_22</name>
    <name evidence="10" type="ORF">Pla52n_27470</name>
</gene>
<dbReference type="InterPro" id="IPR000719">
    <property type="entry name" value="Prot_kinase_dom"/>
</dbReference>
<comment type="caution">
    <text evidence="10">The sequence shown here is derived from an EMBL/GenBank/DDBJ whole genome shotgun (WGS) entry which is preliminary data.</text>
</comment>
<dbReference type="CDD" id="cd14014">
    <property type="entry name" value="STKc_PknB_like"/>
    <property type="match status" value="1"/>
</dbReference>
<dbReference type="GO" id="GO:0005524">
    <property type="term" value="F:ATP binding"/>
    <property type="evidence" value="ECO:0007669"/>
    <property type="project" value="UniProtKB-KW"/>
</dbReference>
<dbReference type="GO" id="GO:0004674">
    <property type="term" value="F:protein serine/threonine kinase activity"/>
    <property type="evidence" value="ECO:0007669"/>
    <property type="project" value="UniProtKB-KW"/>
</dbReference>
<evidence type="ECO:0000256" key="5">
    <source>
        <dbReference type="ARBA" id="ARBA00022777"/>
    </source>
</evidence>
<dbReference type="Gene3D" id="1.10.510.10">
    <property type="entry name" value="Transferase(Phosphotransferase) domain 1"/>
    <property type="match status" value="1"/>
</dbReference>
<keyword evidence="6" id="KW-0067">ATP-binding</keyword>
<name>A0A5C6AXH2_9BACT</name>
<accession>A0A5C6AXH2</accession>
<dbReference type="SMART" id="SM00220">
    <property type="entry name" value="S_TKc"/>
    <property type="match status" value="1"/>
</dbReference>
<keyword evidence="5 10" id="KW-0418">Kinase</keyword>
<dbReference type="PROSITE" id="PS00108">
    <property type="entry name" value="PROTEIN_KINASE_ST"/>
    <property type="match status" value="1"/>
</dbReference>
<evidence type="ECO:0000313" key="10">
    <source>
        <dbReference type="EMBL" id="TWU04705.1"/>
    </source>
</evidence>
<dbReference type="FunFam" id="1.10.510.10:FF:000021">
    <property type="entry name" value="Serine/threonine protein kinase"/>
    <property type="match status" value="1"/>
</dbReference>
<dbReference type="InterPro" id="IPR011009">
    <property type="entry name" value="Kinase-like_dom_sf"/>
</dbReference>
<dbReference type="Proteomes" id="UP000320176">
    <property type="component" value="Unassembled WGS sequence"/>
</dbReference>
<keyword evidence="3 10" id="KW-0808">Transferase</keyword>